<evidence type="ECO:0000313" key="3">
    <source>
        <dbReference type="Proteomes" id="UP000826725"/>
    </source>
</evidence>
<dbReference type="AlphaFoldDB" id="A0A8D5FNG5"/>
<protein>
    <recommendedName>
        <fullName evidence="4">Exo-alpha-sialidase</fullName>
    </recommendedName>
</protein>
<sequence length="287" mass="32338">MKPHRFKHLILSVLILFFLSSTGSATEVSTPDPVKDAIWTWADRSEDQYAIFLSRQNGTEWEKPVKISNNEALNVVPSVTRTANGNLWVVWSAFDGQQSFLLYKRFTDNEWTEETTYYTGLSSNTAPSVIVDNSGKIWLVWAGFDGISDEIFYATWNGTEFSPGVSITSNTIPDILPVIGFNQETNSLWIKWKQFRKDGYISYSSSWTGTEWSEPKPVSPEPESMTPIKKIIFRTAVEGVESTTVSSENQQEIEIPSFIASPESASIHIPGYEIQSLPVREMDIIAD</sequence>
<feature type="chain" id="PRO_5034567597" description="Exo-alpha-sialidase" evidence="1">
    <location>
        <begin position="26"/>
        <end position="287"/>
    </location>
</feature>
<proteinExistence type="predicted"/>
<dbReference type="RefSeq" id="WP_228853904.1">
    <property type="nucleotide sequence ID" value="NZ_AP024086.1"/>
</dbReference>
<evidence type="ECO:0000256" key="1">
    <source>
        <dbReference type="SAM" id="SignalP"/>
    </source>
</evidence>
<name>A0A8D5FNG5_9BACT</name>
<evidence type="ECO:0008006" key="4">
    <source>
        <dbReference type="Google" id="ProtNLM"/>
    </source>
</evidence>
<keyword evidence="3" id="KW-1185">Reference proteome</keyword>
<dbReference type="EMBL" id="AP024086">
    <property type="protein sequence ID" value="BCL61454.1"/>
    <property type="molecule type" value="Genomic_DNA"/>
</dbReference>
<evidence type="ECO:0000313" key="2">
    <source>
        <dbReference type="EMBL" id="BCL61454.1"/>
    </source>
</evidence>
<organism evidence="2 3">
    <name type="scientific">Desulfomarina profundi</name>
    <dbReference type="NCBI Taxonomy" id="2772557"/>
    <lineage>
        <taxon>Bacteria</taxon>
        <taxon>Pseudomonadati</taxon>
        <taxon>Thermodesulfobacteriota</taxon>
        <taxon>Desulfobulbia</taxon>
        <taxon>Desulfobulbales</taxon>
        <taxon>Desulfobulbaceae</taxon>
        <taxon>Desulfomarina</taxon>
    </lineage>
</organism>
<dbReference type="KEGG" id="dbk:DGMP_21470"/>
<gene>
    <name evidence="2" type="ORF">DGMP_21470</name>
</gene>
<feature type="signal peptide" evidence="1">
    <location>
        <begin position="1"/>
        <end position="25"/>
    </location>
</feature>
<keyword evidence="1" id="KW-0732">Signal</keyword>
<accession>A0A8D5FNG5</accession>
<dbReference type="CDD" id="cd15482">
    <property type="entry name" value="Sialidase_non-viral"/>
    <property type="match status" value="1"/>
</dbReference>
<dbReference type="Proteomes" id="UP000826725">
    <property type="component" value="Chromosome"/>
</dbReference>
<reference evidence="2" key="1">
    <citation type="submission" date="2020-09" db="EMBL/GenBank/DDBJ databases">
        <title>Desulfogranum mesoprofundum gen. nov., sp. nov., a novel mesophilic, sulfate-reducing chemolithoautotroph isolated from a deep-sea hydrothermal vent chimney in the Suiyo Seamount.</title>
        <authorList>
            <person name="Hashimoto Y."/>
            <person name="Nakagawa S."/>
        </authorList>
    </citation>
    <scope>NUCLEOTIDE SEQUENCE</scope>
    <source>
        <strain evidence="2">KT2</strain>
    </source>
</reference>